<dbReference type="EMBL" id="AOJG01000037">
    <property type="protein sequence ID" value="EMA58384.1"/>
    <property type="molecule type" value="Genomic_DNA"/>
</dbReference>
<dbReference type="Proteomes" id="UP000011650">
    <property type="component" value="Unassembled WGS sequence"/>
</dbReference>
<protein>
    <submittedName>
        <fullName evidence="1">Arylsulfatase</fullName>
    </submittedName>
</protein>
<comment type="caution">
    <text evidence="1">The sequence shown here is derived from an EMBL/GenBank/DDBJ whole genome shotgun (WGS) entry which is preliminary data.</text>
</comment>
<accession>M0NMJ2</accession>
<sequence length="86" mass="9594">MISKTENNRTRSVRTSRWKFVSDVETGAERLYDLAADPDETTDVRAEYPEVGSLFADLLDRHETTQTEKATIEAATSDLLATEGSL</sequence>
<dbReference type="AlphaFoldDB" id="M0NMJ2"/>
<evidence type="ECO:0000313" key="1">
    <source>
        <dbReference type="EMBL" id="EMA58384.1"/>
    </source>
</evidence>
<evidence type="ECO:0000313" key="2">
    <source>
        <dbReference type="Proteomes" id="UP000011650"/>
    </source>
</evidence>
<name>M0NMJ2_9EURY</name>
<dbReference type="SUPFAM" id="SSF53649">
    <property type="entry name" value="Alkaline phosphatase-like"/>
    <property type="match status" value="1"/>
</dbReference>
<proteinExistence type="predicted"/>
<dbReference type="Gene3D" id="3.40.720.10">
    <property type="entry name" value="Alkaline Phosphatase, subunit A"/>
    <property type="match status" value="1"/>
</dbReference>
<organism evidence="1 2">
    <name type="scientific">Halorubrum lipolyticum DSM 21995</name>
    <dbReference type="NCBI Taxonomy" id="1227482"/>
    <lineage>
        <taxon>Archaea</taxon>
        <taxon>Methanobacteriati</taxon>
        <taxon>Methanobacteriota</taxon>
        <taxon>Stenosarchaea group</taxon>
        <taxon>Halobacteria</taxon>
        <taxon>Halobacteriales</taxon>
        <taxon>Haloferacaceae</taxon>
        <taxon>Halorubrum</taxon>
    </lineage>
</organism>
<keyword evidence="2" id="KW-1185">Reference proteome</keyword>
<gene>
    <name evidence="1" type="ORF">C469_13115</name>
</gene>
<reference evidence="1 2" key="1">
    <citation type="journal article" date="2014" name="PLoS Genet.">
        <title>Phylogenetically driven sequencing of extremely halophilic archaea reveals strategies for static and dynamic osmo-response.</title>
        <authorList>
            <person name="Becker E.A."/>
            <person name="Seitzer P.M."/>
            <person name="Tritt A."/>
            <person name="Larsen D."/>
            <person name="Krusor M."/>
            <person name="Yao A.I."/>
            <person name="Wu D."/>
            <person name="Madern D."/>
            <person name="Eisen J.A."/>
            <person name="Darling A.E."/>
            <person name="Facciotti M.T."/>
        </authorList>
    </citation>
    <scope>NUCLEOTIDE SEQUENCE [LARGE SCALE GENOMIC DNA]</scope>
    <source>
        <strain evidence="1 2">DSM 21995</strain>
    </source>
</reference>
<dbReference type="InterPro" id="IPR017850">
    <property type="entry name" value="Alkaline_phosphatase_core_sf"/>
</dbReference>